<keyword evidence="1" id="KW-0812">Transmembrane</keyword>
<comment type="caution">
    <text evidence="2">The sequence shown here is derived from an EMBL/GenBank/DDBJ whole genome shotgun (WGS) entry which is preliminary data.</text>
</comment>
<dbReference type="Proteomes" id="UP000229916">
    <property type="component" value="Unassembled WGS sequence"/>
</dbReference>
<feature type="transmembrane region" description="Helical" evidence="1">
    <location>
        <begin position="106"/>
        <end position="126"/>
    </location>
</feature>
<sequence>MTKRKRCPPFIFFLSLGAISLLGQVVLLRELNQIFYGNELFYGLGLGFWLLSTGLGSLLAIKFRIFQKPLFLWLTQLGLVVLLPCLIVVLRLVMAGIVPLGQLPQFWISFLVVGLTLTVYCFPLGMQFPLAV</sequence>
<keyword evidence="1" id="KW-0472">Membrane</keyword>
<dbReference type="AlphaFoldDB" id="A0A2M7ALU6"/>
<keyword evidence="1" id="KW-1133">Transmembrane helix</keyword>
<proteinExistence type="predicted"/>
<name>A0A2M7ALU6_UNCKA</name>
<evidence type="ECO:0000313" key="3">
    <source>
        <dbReference type="Proteomes" id="UP000229916"/>
    </source>
</evidence>
<evidence type="ECO:0008006" key="4">
    <source>
        <dbReference type="Google" id="ProtNLM"/>
    </source>
</evidence>
<dbReference type="EMBL" id="PEWD01000089">
    <property type="protein sequence ID" value="PIU68240.1"/>
    <property type="molecule type" value="Genomic_DNA"/>
</dbReference>
<reference evidence="3" key="1">
    <citation type="submission" date="2017-09" db="EMBL/GenBank/DDBJ databases">
        <title>Depth-based differentiation of microbial function through sediment-hosted aquifers and enrichment of novel symbionts in the deep terrestrial subsurface.</title>
        <authorList>
            <person name="Probst A.J."/>
            <person name="Ladd B."/>
            <person name="Jarett J.K."/>
            <person name="Geller-Mcgrath D.E."/>
            <person name="Sieber C.M.K."/>
            <person name="Emerson J.B."/>
            <person name="Anantharaman K."/>
            <person name="Thomas B.C."/>
            <person name="Malmstrom R."/>
            <person name="Stieglmeier M."/>
            <person name="Klingl A."/>
            <person name="Woyke T."/>
            <person name="Ryan C.M."/>
            <person name="Banfield J.F."/>
        </authorList>
    </citation>
    <scope>NUCLEOTIDE SEQUENCE [LARGE SCALE GENOMIC DNA]</scope>
</reference>
<accession>A0A2M7ALU6</accession>
<gene>
    <name evidence="2" type="ORF">COS81_04675</name>
</gene>
<protein>
    <recommendedName>
        <fullName evidence="4">Spermine synthase</fullName>
    </recommendedName>
</protein>
<feature type="transmembrane region" description="Helical" evidence="1">
    <location>
        <begin position="40"/>
        <end position="61"/>
    </location>
</feature>
<evidence type="ECO:0000256" key="1">
    <source>
        <dbReference type="SAM" id="Phobius"/>
    </source>
</evidence>
<feature type="transmembrane region" description="Helical" evidence="1">
    <location>
        <begin position="70"/>
        <end position="94"/>
    </location>
</feature>
<feature type="transmembrane region" description="Helical" evidence="1">
    <location>
        <begin position="7"/>
        <end position="28"/>
    </location>
</feature>
<evidence type="ECO:0000313" key="2">
    <source>
        <dbReference type="EMBL" id="PIU68240.1"/>
    </source>
</evidence>
<organism evidence="2 3">
    <name type="scientific">candidate division WWE3 bacterium CG06_land_8_20_14_3_00_42_16</name>
    <dbReference type="NCBI Taxonomy" id="1975083"/>
    <lineage>
        <taxon>Bacteria</taxon>
        <taxon>Katanobacteria</taxon>
    </lineage>
</organism>